<name>A0A917Z1C6_9ACTN</name>
<dbReference type="PANTHER" id="PTHR37507:SF2">
    <property type="entry name" value="SPORULATION PROTEIN YDCC"/>
    <property type="match status" value="1"/>
</dbReference>
<accession>A0A917Z1C6</accession>
<dbReference type="AlphaFoldDB" id="A0A917Z1C6"/>
<evidence type="ECO:0000313" key="1">
    <source>
        <dbReference type="EMBL" id="GGO71675.1"/>
    </source>
</evidence>
<dbReference type="RefSeq" id="WP_189125444.1">
    <property type="nucleotide sequence ID" value="NZ_BMNH01000010.1"/>
</dbReference>
<dbReference type="Proteomes" id="UP000646523">
    <property type="component" value="Unassembled WGS sequence"/>
</dbReference>
<reference evidence="1" key="2">
    <citation type="submission" date="2020-09" db="EMBL/GenBank/DDBJ databases">
        <authorList>
            <person name="Sun Q."/>
            <person name="Zhou Y."/>
        </authorList>
    </citation>
    <scope>NUCLEOTIDE SEQUENCE</scope>
    <source>
        <strain evidence="1">CGMCC 4.7368</strain>
    </source>
</reference>
<dbReference type="InterPro" id="IPR052944">
    <property type="entry name" value="Sporulation_related"/>
</dbReference>
<dbReference type="SUPFAM" id="SSF89392">
    <property type="entry name" value="Prokaryotic lipoproteins and lipoprotein localization factors"/>
    <property type="match status" value="1"/>
</dbReference>
<keyword evidence="2" id="KW-1185">Reference proteome</keyword>
<gene>
    <name evidence="1" type="ORF">GCM10012289_37960</name>
</gene>
<protein>
    <submittedName>
        <fullName evidence="1">Membrane protein</fullName>
    </submittedName>
</protein>
<dbReference type="EMBL" id="BMNH01000010">
    <property type="protein sequence ID" value="GGO71675.1"/>
    <property type="molecule type" value="Genomic_DNA"/>
</dbReference>
<proteinExistence type="predicted"/>
<comment type="caution">
    <text evidence="1">The sequence shown here is derived from an EMBL/GenBank/DDBJ whole genome shotgun (WGS) entry which is preliminary data.</text>
</comment>
<organism evidence="1 2">
    <name type="scientific">Nonomuraea cavernae</name>
    <dbReference type="NCBI Taxonomy" id="2045107"/>
    <lineage>
        <taxon>Bacteria</taxon>
        <taxon>Bacillati</taxon>
        <taxon>Actinomycetota</taxon>
        <taxon>Actinomycetes</taxon>
        <taxon>Streptosporangiales</taxon>
        <taxon>Streptosporangiaceae</taxon>
        <taxon>Nonomuraea</taxon>
    </lineage>
</organism>
<dbReference type="Gene3D" id="2.50.20.10">
    <property type="entry name" value="Lipoprotein localisation LolA/LolB/LppX"/>
    <property type="match status" value="1"/>
</dbReference>
<evidence type="ECO:0000313" key="2">
    <source>
        <dbReference type="Proteomes" id="UP000646523"/>
    </source>
</evidence>
<dbReference type="PANTHER" id="PTHR37507">
    <property type="entry name" value="SPORULATION PROTEIN YDCC"/>
    <property type="match status" value="1"/>
</dbReference>
<reference evidence="1" key="1">
    <citation type="journal article" date="2014" name="Int. J. Syst. Evol. Microbiol.">
        <title>Complete genome sequence of Corynebacterium casei LMG S-19264T (=DSM 44701T), isolated from a smear-ripened cheese.</title>
        <authorList>
            <consortium name="US DOE Joint Genome Institute (JGI-PGF)"/>
            <person name="Walter F."/>
            <person name="Albersmeier A."/>
            <person name="Kalinowski J."/>
            <person name="Ruckert C."/>
        </authorList>
    </citation>
    <scope>NUCLEOTIDE SEQUENCE</scope>
    <source>
        <strain evidence="1">CGMCC 4.7368</strain>
    </source>
</reference>
<dbReference type="InterPro" id="IPR029046">
    <property type="entry name" value="LolA/LolB/LppX"/>
</dbReference>
<sequence length="385" mass="39666">MRKGTFVRWGVPIAAAAVIGAAIGAGPVVAAVSGDPALPERSAQQLLADAVAAVERTDGPLPMSGTVRQTASLGLPALPQMGGESPLALLSGSHEVKVWYGAQDRLRVAMPTHMNETNLIVNGDEAWYWDSDGNTATKIKIKAGAGWAHEPATPAPTPSDLTPQAAAAKVLAKAEEHTAIGVTNTAEVAGRPAYQLVLRPKAEASLVQEVRLALDGETYVPLRVQVYAKGSAEPAFEVGFTQVTFTPPAEENFVFTPPAGAKVEEQTLGEVISDGKAGEHTGEHTGDAKAAKDLKVVGEGWSGVVVAPMPDLGSLPAEAPGGQGDPAEAKALLDNVLKSATPVSGTWGSGKLITTKLVTVLLTDDGRLLAGAVTPEEIVRVAGTR</sequence>